<dbReference type="RefSeq" id="WP_201082867.1">
    <property type="nucleotide sequence ID" value="NZ_CAJNAS010000031.1"/>
</dbReference>
<comment type="caution">
    <text evidence="2">The sequence shown here is derived from an EMBL/GenBank/DDBJ whole genome shotgun (WGS) entry which is preliminary data.</text>
</comment>
<dbReference type="CDD" id="cd00207">
    <property type="entry name" value="fer2"/>
    <property type="match status" value="1"/>
</dbReference>
<accession>A0A9N8N6W2</accession>
<dbReference type="GO" id="GO:0051537">
    <property type="term" value="F:2 iron, 2 sulfur cluster binding"/>
    <property type="evidence" value="ECO:0007669"/>
    <property type="project" value="InterPro"/>
</dbReference>
<protein>
    <recommendedName>
        <fullName evidence="1">2Fe-2S ferredoxin-type domain-containing protein</fullName>
    </recommendedName>
</protein>
<dbReference type="InterPro" id="IPR012675">
    <property type="entry name" value="Beta-grasp_dom_sf"/>
</dbReference>
<dbReference type="InterPro" id="IPR001041">
    <property type="entry name" value="2Fe-2S_ferredoxin-type"/>
</dbReference>
<gene>
    <name evidence="2" type="ORF">R70211_06930</name>
</gene>
<dbReference type="PROSITE" id="PS51085">
    <property type="entry name" value="2FE2S_FER_2"/>
    <property type="match status" value="1"/>
</dbReference>
<dbReference type="EMBL" id="CAJNAS010000031">
    <property type="protein sequence ID" value="CAE6960710.1"/>
    <property type="molecule type" value="Genomic_DNA"/>
</dbReference>
<evidence type="ECO:0000313" key="2">
    <source>
        <dbReference type="EMBL" id="CAE6960710.1"/>
    </source>
</evidence>
<evidence type="ECO:0000259" key="1">
    <source>
        <dbReference type="PROSITE" id="PS51085"/>
    </source>
</evidence>
<dbReference type="Pfam" id="PF00111">
    <property type="entry name" value="Fer2"/>
    <property type="match status" value="1"/>
</dbReference>
<dbReference type="Gene3D" id="3.10.20.30">
    <property type="match status" value="1"/>
</dbReference>
<proteinExistence type="predicted"/>
<dbReference type="Proteomes" id="UP000675121">
    <property type="component" value="Unassembled WGS sequence"/>
</dbReference>
<dbReference type="SUPFAM" id="SSF54292">
    <property type="entry name" value="2Fe-2S ferredoxin-like"/>
    <property type="match status" value="1"/>
</dbReference>
<dbReference type="InterPro" id="IPR006058">
    <property type="entry name" value="2Fe2S_fd_BS"/>
</dbReference>
<feature type="domain" description="2Fe-2S ferredoxin-type" evidence="1">
    <location>
        <begin position="2"/>
        <end position="98"/>
    </location>
</feature>
<dbReference type="PROSITE" id="PS00197">
    <property type="entry name" value="2FE2S_FER_1"/>
    <property type="match status" value="1"/>
</dbReference>
<dbReference type="AlphaFoldDB" id="A0A9N8N6W2"/>
<sequence length="100" mass="10868">MFKVVIDPQGLEARLLPGSCLTELEFELYGQESVSFGCKVGACGACVVEVVEGLANLGIKGCDEQRFLETLGYSRETFRLACQCHLNGAVRIRAVSSLHE</sequence>
<keyword evidence="3" id="KW-1185">Reference proteome</keyword>
<name>A0A9N8N6W2_9BURK</name>
<reference evidence="2" key="1">
    <citation type="submission" date="2021-02" db="EMBL/GenBank/DDBJ databases">
        <authorList>
            <person name="Vanwijnsberghe S."/>
        </authorList>
    </citation>
    <scope>NUCLEOTIDE SEQUENCE</scope>
    <source>
        <strain evidence="2">R-70211</strain>
    </source>
</reference>
<evidence type="ECO:0000313" key="3">
    <source>
        <dbReference type="Proteomes" id="UP000675121"/>
    </source>
</evidence>
<dbReference type="InterPro" id="IPR036010">
    <property type="entry name" value="2Fe-2S_ferredoxin-like_sf"/>
</dbReference>
<organism evidence="2 3">
    <name type="scientific">Paraburkholderia domus</name>
    <dbReference type="NCBI Taxonomy" id="2793075"/>
    <lineage>
        <taxon>Bacteria</taxon>
        <taxon>Pseudomonadati</taxon>
        <taxon>Pseudomonadota</taxon>
        <taxon>Betaproteobacteria</taxon>
        <taxon>Burkholderiales</taxon>
        <taxon>Burkholderiaceae</taxon>
        <taxon>Paraburkholderia</taxon>
    </lineage>
</organism>